<organism evidence="2 3">
    <name type="scientific">Bipolaricaulis sibiricus</name>
    <dbReference type="NCBI Taxonomy" id="2501609"/>
    <lineage>
        <taxon>Bacteria</taxon>
        <taxon>Candidatus Bipolaricaulota</taxon>
        <taxon>Candidatus Bipolaricaulia</taxon>
        <taxon>Candidatus Bipolaricaulales</taxon>
        <taxon>Candidatus Bipolaricaulaceae</taxon>
        <taxon>Candidatus Bipolaricaulis</taxon>
    </lineage>
</organism>
<evidence type="ECO:0000256" key="1">
    <source>
        <dbReference type="SAM" id="Coils"/>
    </source>
</evidence>
<accession>A0A410FTZ7</accession>
<evidence type="ECO:0000313" key="2">
    <source>
        <dbReference type="EMBL" id="QAA76526.1"/>
    </source>
</evidence>
<name>A0A410FTZ7_BIPS1</name>
<evidence type="ECO:0000313" key="3">
    <source>
        <dbReference type="Proteomes" id="UP000287233"/>
    </source>
</evidence>
<sequence>MGFVAIGWVFGTRVHAIRQVEAELRAFRAQETRLHDEIEALRRRLAEATLPQVVEREARQQLRWGFPDEERIIIMRR</sequence>
<feature type="coiled-coil region" evidence="1">
    <location>
        <begin position="17"/>
        <end position="44"/>
    </location>
</feature>
<evidence type="ECO:0008006" key="4">
    <source>
        <dbReference type="Google" id="ProtNLM"/>
    </source>
</evidence>
<dbReference type="AlphaFoldDB" id="A0A410FTZ7"/>
<dbReference type="EMBL" id="CP034928">
    <property type="protein sequence ID" value="QAA76526.1"/>
    <property type="molecule type" value="Genomic_DNA"/>
</dbReference>
<keyword evidence="1" id="KW-0175">Coiled coil</keyword>
<protein>
    <recommendedName>
        <fullName evidence="4">Septum formation initiator family protein</fullName>
    </recommendedName>
</protein>
<gene>
    <name evidence="2" type="ORF">BIP78_0760</name>
</gene>
<reference evidence="3" key="1">
    <citation type="submission" date="2018-12" db="EMBL/GenBank/DDBJ databases">
        <title>Complete genome sequence of an uncultured bacterium of the candidate phylum Bipolaricaulota.</title>
        <authorList>
            <person name="Kadnikov V.V."/>
            <person name="Mardanov A.V."/>
            <person name="Beletsky A.V."/>
            <person name="Frank Y.A."/>
            <person name="Karnachuk O.V."/>
            <person name="Ravin N.V."/>
        </authorList>
    </citation>
    <scope>NUCLEOTIDE SEQUENCE [LARGE SCALE GENOMIC DNA]</scope>
</reference>
<dbReference type="Proteomes" id="UP000287233">
    <property type="component" value="Chromosome"/>
</dbReference>
<dbReference type="KEGG" id="bih:BIP78_0760"/>
<proteinExistence type="predicted"/>